<name>A0ABM9PH27_9FLAO</name>
<proteinExistence type="predicted"/>
<protein>
    <submittedName>
        <fullName evidence="1">Uncharacterized protein</fullName>
    </submittedName>
</protein>
<dbReference type="Proteomes" id="UP001497602">
    <property type="component" value="Unassembled WGS sequence"/>
</dbReference>
<comment type="caution">
    <text evidence="1">The sequence shown here is derived from an EMBL/GenBank/DDBJ whole genome shotgun (WGS) entry which is preliminary data.</text>
</comment>
<keyword evidence="2" id="KW-1185">Reference proteome</keyword>
<reference evidence="1 2" key="1">
    <citation type="submission" date="2024-05" db="EMBL/GenBank/DDBJ databases">
        <authorList>
            <person name="Duchaud E."/>
        </authorList>
    </citation>
    <scope>NUCLEOTIDE SEQUENCE [LARGE SCALE GENOMIC DNA]</scope>
    <source>
        <strain evidence="1">Ena-SAMPLE-TAB-13-05-2024-13:56:06:370-140305</strain>
    </source>
</reference>
<organism evidence="1 2">
    <name type="scientific">Tenacibaculum vairaonense</name>
    <dbReference type="NCBI Taxonomy" id="3137860"/>
    <lineage>
        <taxon>Bacteria</taxon>
        <taxon>Pseudomonadati</taxon>
        <taxon>Bacteroidota</taxon>
        <taxon>Flavobacteriia</taxon>
        <taxon>Flavobacteriales</taxon>
        <taxon>Flavobacteriaceae</taxon>
        <taxon>Tenacibaculum</taxon>
    </lineage>
</organism>
<dbReference type="RefSeq" id="WP_348736571.1">
    <property type="nucleotide sequence ID" value="NZ_CAXJRC010000002.1"/>
</dbReference>
<evidence type="ECO:0000313" key="1">
    <source>
        <dbReference type="EMBL" id="CAL2104870.1"/>
    </source>
</evidence>
<dbReference type="EMBL" id="CAXJRC010000002">
    <property type="protein sequence ID" value="CAL2104870.1"/>
    <property type="molecule type" value="Genomic_DNA"/>
</dbReference>
<sequence>MKKLIFLAMLNGGLLFTSCSNDENMLQPQDASTATTSTEKELVLYDFERNGNGFYFTTTDGKKGIKNLSSLDAGDGRCGRIYRGKVNEFTKWKAYDFSGNKTNFIGYDMGKCGGVSDGFAHRDFSLSKDYKKGSLKIAFKYYKPGDFTGWDSYYFDIYISKRNESDVLKNHIIKIDPKEHKGGWISYKENLTKDLPKGRYTLTIRAGGSSAIDDIAFIEN</sequence>
<evidence type="ECO:0000313" key="2">
    <source>
        <dbReference type="Proteomes" id="UP001497602"/>
    </source>
</evidence>
<dbReference type="PROSITE" id="PS51257">
    <property type="entry name" value="PROKAR_LIPOPROTEIN"/>
    <property type="match status" value="1"/>
</dbReference>
<accession>A0ABM9PH27</accession>
<gene>
    <name evidence="1" type="ORF">T190115A13A_110006</name>
</gene>